<dbReference type="EMBL" id="CP068391">
    <property type="protein sequence ID" value="QQX53836.1"/>
    <property type="molecule type" value="Genomic_DNA"/>
</dbReference>
<evidence type="ECO:0000259" key="2">
    <source>
        <dbReference type="Pfam" id="PF00534"/>
    </source>
</evidence>
<keyword evidence="1 4" id="KW-0808">Transferase</keyword>
<feature type="domain" description="Glycosyl transferase family 1" evidence="2">
    <location>
        <begin position="156"/>
        <end position="300"/>
    </location>
</feature>
<reference evidence="4 5" key="1">
    <citation type="submission" date="2021-01" db="EMBL/GenBank/DDBJ databases">
        <title>Chromosome sequence of Serratia proteamaculans strain 94 rif-r, isolated from spoiled beef.</title>
        <authorList>
            <person name="Zaytseva Y.V."/>
            <person name="Iablokov S.N."/>
            <person name="Klyukina A."/>
        </authorList>
    </citation>
    <scope>NUCLEOTIDE SEQUENCE [LARGE SCALE GENOMIC DNA]</scope>
    <source>
        <strain evidence="4 5">94 rif-r</strain>
    </source>
</reference>
<evidence type="ECO:0000313" key="5">
    <source>
        <dbReference type="Proteomes" id="UP000596176"/>
    </source>
</evidence>
<dbReference type="SUPFAM" id="SSF53756">
    <property type="entry name" value="UDP-Glycosyltransferase/glycogen phosphorylase"/>
    <property type="match status" value="1"/>
</dbReference>
<dbReference type="Proteomes" id="UP000596176">
    <property type="component" value="Chromosome"/>
</dbReference>
<protein>
    <submittedName>
        <fullName evidence="4">Glycosyltransferase family 4 protein</fullName>
    </submittedName>
</protein>
<accession>A0A7U0RNN0</accession>
<dbReference type="PANTHER" id="PTHR46401:SF2">
    <property type="entry name" value="GLYCOSYLTRANSFERASE WBBK-RELATED"/>
    <property type="match status" value="1"/>
</dbReference>
<dbReference type="Pfam" id="PF13439">
    <property type="entry name" value="Glyco_transf_4"/>
    <property type="match status" value="1"/>
</dbReference>
<feature type="domain" description="Glycosyltransferase subfamily 4-like N-terminal" evidence="3">
    <location>
        <begin position="73"/>
        <end position="144"/>
    </location>
</feature>
<dbReference type="GO" id="GO:0016757">
    <property type="term" value="F:glycosyltransferase activity"/>
    <property type="evidence" value="ECO:0007669"/>
    <property type="project" value="InterPro"/>
</dbReference>
<evidence type="ECO:0000259" key="3">
    <source>
        <dbReference type="Pfam" id="PF13439"/>
    </source>
</evidence>
<dbReference type="CDD" id="cd03809">
    <property type="entry name" value="GT4_MtfB-like"/>
    <property type="match status" value="1"/>
</dbReference>
<dbReference type="InterPro" id="IPR001296">
    <property type="entry name" value="Glyco_trans_1"/>
</dbReference>
<dbReference type="RefSeq" id="WP_207975706.1">
    <property type="nucleotide sequence ID" value="NZ_CP068391.1"/>
</dbReference>
<evidence type="ECO:0000256" key="1">
    <source>
        <dbReference type="ARBA" id="ARBA00022679"/>
    </source>
</evidence>
<dbReference type="PANTHER" id="PTHR46401">
    <property type="entry name" value="GLYCOSYLTRANSFERASE WBBK-RELATED"/>
    <property type="match status" value="1"/>
</dbReference>
<dbReference type="Gene3D" id="3.40.50.2000">
    <property type="entry name" value="Glycogen Phosphorylase B"/>
    <property type="match status" value="2"/>
</dbReference>
<dbReference type="AlphaFoldDB" id="A0A7U0RNN0"/>
<proteinExistence type="predicted"/>
<organism evidence="4 5">
    <name type="scientific">Serratia proteamaculans</name>
    <dbReference type="NCBI Taxonomy" id="28151"/>
    <lineage>
        <taxon>Bacteria</taxon>
        <taxon>Pseudomonadati</taxon>
        <taxon>Pseudomonadota</taxon>
        <taxon>Gammaproteobacteria</taxon>
        <taxon>Enterobacterales</taxon>
        <taxon>Yersiniaceae</taxon>
        <taxon>Serratia</taxon>
    </lineage>
</organism>
<dbReference type="InterPro" id="IPR028098">
    <property type="entry name" value="Glyco_trans_4-like_N"/>
</dbReference>
<gene>
    <name evidence="4" type="ORF">JKX24_02035</name>
</gene>
<sequence>MSKILFDGRWIGEHGIGRFAREIYGAVDNLEEIKLSGDPANKYDSFRLTKYLSKNKGYFFSPGYNSPLKYLERCVITVHDLNHIDVTSNTTLLKKIYYNTILKNACKKTAKIFTVSEFSKGRICEWSHVDSDQVIVVGNGVSPSFNFNVDSYTAVRPYILTVGNRRRHKNELMALQAYARSGLSKTHNYFFTGEATNELMQKINDYGVDGNVIFTGKVSDDVLATIYKGASLLFFPSLYEGFGLPVIEAMACGTPVITSNGTSLKEVAGGAALLVDPCNIDEMVYSLEKVVSSESVTESLKLKGLEQAKKFTWEKTTNKINQELKKLIG</sequence>
<name>A0A7U0RNN0_SERPR</name>
<dbReference type="Pfam" id="PF00534">
    <property type="entry name" value="Glycos_transf_1"/>
    <property type="match status" value="1"/>
</dbReference>
<evidence type="ECO:0000313" key="4">
    <source>
        <dbReference type="EMBL" id="QQX53836.1"/>
    </source>
</evidence>